<feature type="compositionally biased region" description="Low complexity" evidence="10">
    <location>
        <begin position="1099"/>
        <end position="1119"/>
    </location>
</feature>
<sequence>MPDPPSSESLGLEDRVRKLILGHAGDAAADQAANHGHDGGLTADPSVDPSAAPPTAPKTTRKRPNQAQRRQMSAQLSIPVDPRPQFSGPQRTYHSPGHPGYHHHHSHHRPGHQHSRVPQPPHSATFRSPSRDNPPPSAPPTGMPFPPRPRHQASLSYHGPMSMPPPDHVGWGPSPNAHHHQQADPRLPYPMTGMPHMPPVHLDGTASLHSRQGSSDLPSPGRPGPSLVEDPVAQAELLERLCQGVVANAEINTDEIREKERFRVNLEHVARVAIAEYERTQNGMSDFPIESVQLRAFGSLVSGFATKGCDMDLGIFSPLSSIQPDAPGSHIPRLIEKAFLDVGLGARLLTKTRVPIIKVCEKPSEDLRQALLAERAKWEKGTTDSGDEDGAPEDSDPPAVEDTTTNQESQSQEQESLAMDQRLKAFKQAETATLSTYYSAAKRLLRQVGGRDITHSSITDFTADDILTLNKVILAFVEGLADTKLRDRLLSYRTFSRYDLTTNPSCRRTLLGVFTQIEGEQMAMLWESRPFQERDRTREMAAENAVTNWNRLQYKSDFDRDPLVFQKQLQIAADQLRKIPSIQILIHAQASNESASSYCARTQRLLHDLGGHDSRARLDTILPDLVHHYIEGIANPDIRAQVRLFQQTHNVTNLRALGRKHKSLQLAQEYETCLTKGVYADDDAAKVRRYIELLRDPNTSPSPNGHPNGTIPLSPDSAALLADIRQLGDPSTAAPNQPRDRYSSALEFPKSGVGVQCDVNFSAHLAVQNTTLLRCYSNCDPRVRPLVLFVKHWAKVRRINTPYRGTLGSYGYVLMMLHYLVNVAQPFVLPNLQHLAHQRPVDPNLTPQKVEETVLLQGRDIRFWRDEAEIARLARANAITHNRQTVGELLRGFFEYYAKGGSSMSELPCRSFDWGRDVISLRTPGGLLTKQAKGWTGAKTVVDEVQSAAAAPAPVPNTSPANNANLTDGTPNSSGNTTTPQPAATNMAGPGPDGGKREVRYRYLFAIEDPFELDHNVARTVTHAGIVSIRDEFRRAWRIIRNARRTTATSTTAAPATTTAGSPGTPTTPATVGGARRMPPPPPLGPQGYQNLQNEAGYAQHPHPQHGPWQQGQCQPGQAQHHHHQQQQAQAQGQSQGGNTAGSTGSWKQEDLLEDVSVAEREREREEFARLLEDLHGIGAGELLSEASGQKP</sequence>
<comment type="cofactor">
    <cofactor evidence="2">
        <name>Mg(2+)</name>
        <dbReference type="ChEBI" id="CHEBI:18420"/>
    </cofactor>
</comment>
<feature type="compositionally biased region" description="Low complexity" evidence="10">
    <location>
        <begin position="407"/>
        <end position="416"/>
    </location>
</feature>
<comment type="subcellular location">
    <subcellularLocation>
        <location evidence="3">Cytoplasm</location>
    </subcellularLocation>
</comment>
<dbReference type="Gene3D" id="1.10.1410.10">
    <property type="match status" value="1"/>
</dbReference>
<evidence type="ECO:0000256" key="4">
    <source>
        <dbReference type="ARBA" id="ARBA00008593"/>
    </source>
</evidence>
<dbReference type="SUPFAM" id="SSF81301">
    <property type="entry name" value="Nucleotidyltransferase"/>
    <property type="match status" value="1"/>
</dbReference>
<evidence type="ECO:0000256" key="1">
    <source>
        <dbReference type="ARBA" id="ARBA00001936"/>
    </source>
</evidence>
<feature type="compositionally biased region" description="Polar residues" evidence="10">
    <location>
        <begin position="65"/>
        <end position="76"/>
    </location>
</feature>
<organism evidence="13 14">
    <name type="scientific">Humicola insolens</name>
    <name type="common">Soft-rot fungus</name>
    <dbReference type="NCBI Taxonomy" id="85995"/>
    <lineage>
        <taxon>Eukaryota</taxon>
        <taxon>Fungi</taxon>
        <taxon>Dikarya</taxon>
        <taxon>Ascomycota</taxon>
        <taxon>Pezizomycotina</taxon>
        <taxon>Sordariomycetes</taxon>
        <taxon>Sordariomycetidae</taxon>
        <taxon>Sordariales</taxon>
        <taxon>Chaetomiaceae</taxon>
        <taxon>Mycothermus</taxon>
    </lineage>
</organism>
<feature type="region of interest" description="Disordered" evidence="10">
    <location>
        <begin position="378"/>
        <end position="417"/>
    </location>
</feature>
<dbReference type="PANTHER" id="PTHR12271:SF40">
    <property type="entry name" value="POLY(A) RNA POLYMERASE GLD2"/>
    <property type="match status" value="1"/>
</dbReference>
<dbReference type="InterPro" id="IPR054708">
    <property type="entry name" value="MTPAP-like_central"/>
</dbReference>
<keyword evidence="9" id="KW-0460">Magnesium</keyword>
<evidence type="ECO:0000313" key="14">
    <source>
        <dbReference type="Proteomes" id="UP001583172"/>
    </source>
</evidence>
<dbReference type="Pfam" id="PF03828">
    <property type="entry name" value="PAP_assoc"/>
    <property type="match status" value="1"/>
</dbReference>
<keyword evidence="8" id="KW-0479">Metal-binding</keyword>
<keyword evidence="6" id="KW-0963">Cytoplasm</keyword>
<proteinExistence type="inferred from homology"/>
<feature type="compositionally biased region" description="Low complexity" evidence="10">
    <location>
        <begin position="949"/>
        <end position="965"/>
    </location>
</feature>
<gene>
    <name evidence="13" type="ORF">VTJ49DRAFT_314</name>
</gene>
<dbReference type="EC" id="2.7.7.19" evidence="5"/>
<comment type="cofactor">
    <cofactor evidence="1">
        <name>Mn(2+)</name>
        <dbReference type="ChEBI" id="CHEBI:29035"/>
    </cofactor>
</comment>
<evidence type="ECO:0000313" key="13">
    <source>
        <dbReference type="EMBL" id="KAL1840582.1"/>
    </source>
</evidence>
<reference evidence="13 14" key="1">
    <citation type="journal article" date="2024" name="Commun. Biol.">
        <title>Comparative genomic analysis of thermophilic fungi reveals convergent evolutionary adaptations and gene losses.</title>
        <authorList>
            <person name="Steindorff A.S."/>
            <person name="Aguilar-Pontes M.V."/>
            <person name="Robinson A.J."/>
            <person name="Andreopoulos B."/>
            <person name="LaButti K."/>
            <person name="Kuo A."/>
            <person name="Mondo S."/>
            <person name="Riley R."/>
            <person name="Otillar R."/>
            <person name="Haridas S."/>
            <person name="Lipzen A."/>
            <person name="Grimwood J."/>
            <person name="Schmutz J."/>
            <person name="Clum A."/>
            <person name="Reid I.D."/>
            <person name="Moisan M.C."/>
            <person name="Butler G."/>
            <person name="Nguyen T.T.M."/>
            <person name="Dewar K."/>
            <person name="Conant G."/>
            <person name="Drula E."/>
            <person name="Henrissat B."/>
            <person name="Hansel C."/>
            <person name="Singer S."/>
            <person name="Hutchinson M.I."/>
            <person name="de Vries R.P."/>
            <person name="Natvig D.O."/>
            <person name="Powell A.J."/>
            <person name="Tsang A."/>
            <person name="Grigoriev I.V."/>
        </authorList>
    </citation>
    <scope>NUCLEOTIDE SEQUENCE [LARGE SCALE GENOMIC DNA]</scope>
    <source>
        <strain evidence="13 14">CBS 620.91</strain>
    </source>
</reference>
<evidence type="ECO:0000259" key="12">
    <source>
        <dbReference type="Pfam" id="PF22600"/>
    </source>
</evidence>
<dbReference type="InterPro" id="IPR043519">
    <property type="entry name" value="NT_sf"/>
</dbReference>
<dbReference type="PANTHER" id="PTHR12271">
    <property type="entry name" value="POLY A POLYMERASE CID PAP -RELATED"/>
    <property type="match status" value="1"/>
</dbReference>
<evidence type="ECO:0000256" key="9">
    <source>
        <dbReference type="ARBA" id="ARBA00022842"/>
    </source>
</evidence>
<dbReference type="InterPro" id="IPR002058">
    <property type="entry name" value="PAP_assoc"/>
</dbReference>
<feature type="compositionally biased region" description="Low complexity" evidence="10">
    <location>
        <begin position="1046"/>
        <end position="1075"/>
    </location>
</feature>
<feature type="compositionally biased region" description="Low complexity" evidence="10">
    <location>
        <begin position="27"/>
        <end position="50"/>
    </location>
</feature>
<evidence type="ECO:0000259" key="11">
    <source>
        <dbReference type="Pfam" id="PF03828"/>
    </source>
</evidence>
<feature type="compositionally biased region" description="Basic residues" evidence="10">
    <location>
        <begin position="100"/>
        <end position="115"/>
    </location>
</feature>
<dbReference type="SUPFAM" id="SSF81631">
    <property type="entry name" value="PAP/OAS1 substrate-binding domain"/>
    <property type="match status" value="1"/>
</dbReference>
<comment type="similarity">
    <text evidence="4">Belongs to the DNA polymerase type-B-like family.</text>
</comment>
<accession>A0ABR3VFJ6</accession>
<dbReference type="Proteomes" id="UP001583172">
    <property type="component" value="Unassembled WGS sequence"/>
</dbReference>
<evidence type="ECO:0000256" key="8">
    <source>
        <dbReference type="ARBA" id="ARBA00022723"/>
    </source>
</evidence>
<evidence type="ECO:0000256" key="10">
    <source>
        <dbReference type="SAM" id="MobiDB-lite"/>
    </source>
</evidence>
<feature type="compositionally biased region" description="Pro residues" evidence="10">
    <location>
        <begin position="132"/>
        <end position="147"/>
    </location>
</feature>
<keyword evidence="7" id="KW-0808">Transferase</keyword>
<dbReference type="EMBL" id="JAZGSY010000107">
    <property type="protein sequence ID" value="KAL1840582.1"/>
    <property type="molecule type" value="Genomic_DNA"/>
</dbReference>
<comment type="caution">
    <text evidence="13">The sequence shown here is derived from an EMBL/GenBank/DDBJ whole genome shotgun (WGS) entry which is preliminary data.</text>
</comment>
<dbReference type="Pfam" id="PF22600">
    <property type="entry name" value="MTPAP-like_central"/>
    <property type="match status" value="1"/>
</dbReference>
<evidence type="ECO:0000256" key="7">
    <source>
        <dbReference type="ARBA" id="ARBA00022679"/>
    </source>
</evidence>
<feature type="compositionally biased region" description="Polar residues" evidence="10">
    <location>
        <begin position="966"/>
        <end position="984"/>
    </location>
</feature>
<evidence type="ECO:0000256" key="6">
    <source>
        <dbReference type="ARBA" id="ARBA00022490"/>
    </source>
</evidence>
<feature type="domain" description="Poly(A) RNA polymerase mitochondrial-like central palm" evidence="12">
    <location>
        <begin position="244"/>
        <end position="363"/>
    </location>
</feature>
<feature type="domain" description="PAP-associated" evidence="11">
    <location>
        <begin position="886"/>
        <end position="936"/>
    </location>
</feature>
<feature type="region of interest" description="Disordered" evidence="10">
    <location>
        <begin position="949"/>
        <end position="995"/>
    </location>
</feature>
<feature type="region of interest" description="Disordered" evidence="10">
    <location>
        <begin position="27"/>
        <end position="228"/>
    </location>
</feature>
<evidence type="ECO:0000256" key="2">
    <source>
        <dbReference type="ARBA" id="ARBA00001946"/>
    </source>
</evidence>
<keyword evidence="14" id="KW-1185">Reference proteome</keyword>
<feature type="region of interest" description="Disordered" evidence="10">
    <location>
        <begin position="1046"/>
        <end position="1164"/>
    </location>
</feature>
<protein>
    <recommendedName>
        <fullName evidence="5">polynucleotide adenylyltransferase</fullName>
        <ecNumber evidence="5">2.7.7.19</ecNumber>
    </recommendedName>
</protein>
<name>A0ABR3VFJ6_HUMIN</name>
<evidence type="ECO:0000256" key="5">
    <source>
        <dbReference type="ARBA" id="ARBA00012388"/>
    </source>
</evidence>
<dbReference type="Gene3D" id="3.30.460.10">
    <property type="entry name" value="Beta Polymerase, domain 2"/>
    <property type="match status" value="1"/>
</dbReference>
<feature type="compositionally biased region" description="Acidic residues" evidence="10">
    <location>
        <begin position="385"/>
        <end position="396"/>
    </location>
</feature>
<evidence type="ECO:0000256" key="3">
    <source>
        <dbReference type="ARBA" id="ARBA00004496"/>
    </source>
</evidence>
<feature type="compositionally biased region" description="Polar residues" evidence="10">
    <location>
        <begin position="207"/>
        <end position="217"/>
    </location>
</feature>